<sequence length="72" mass="6694">MSVFGGIVVCGACGAVVGAWLPCVGPGSCVGCGPQVCDPSGQGRADAAGSTLVPATVPVTTSTNAAAIANST</sequence>
<protein>
    <submittedName>
        <fullName evidence="1">Uncharacterized protein</fullName>
    </submittedName>
</protein>
<dbReference type="Proteomes" id="UP000070258">
    <property type="component" value="Unassembled WGS sequence"/>
</dbReference>
<evidence type="ECO:0000313" key="2">
    <source>
        <dbReference type="Proteomes" id="UP000070258"/>
    </source>
</evidence>
<gene>
    <name evidence="1" type="ORF">AXK60_09430</name>
</gene>
<dbReference type="EMBL" id="LSRF01000055">
    <property type="protein sequence ID" value="KXP07835.1"/>
    <property type="molecule type" value="Genomic_DNA"/>
</dbReference>
<proteinExistence type="predicted"/>
<organism evidence="1 2">
    <name type="scientific">Tsukamurella pseudospumae</name>
    <dbReference type="NCBI Taxonomy" id="239498"/>
    <lineage>
        <taxon>Bacteria</taxon>
        <taxon>Bacillati</taxon>
        <taxon>Actinomycetota</taxon>
        <taxon>Actinomycetes</taxon>
        <taxon>Mycobacteriales</taxon>
        <taxon>Tsukamurellaceae</taxon>
        <taxon>Tsukamurella</taxon>
    </lineage>
</organism>
<dbReference type="AlphaFoldDB" id="A0A138ABT0"/>
<name>A0A138ABT0_9ACTN</name>
<comment type="caution">
    <text evidence="1">The sequence shown here is derived from an EMBL/GenBank/DDBJ whole genome shotgun (WGS) entry which is preliminary data.</text>
</comment>
<accession>A0A138ABT0</accession>
<reference evidence="2" key="1">
    <citation type="submission" date="2016-02" db="EMBL/GenBank/DDBJ databases">
        <authorList>
            <person name="Wen L."/>
            <person name="He K."/>
            <person name="Yang H."/>
        </authorList>
    </citation>
    <scope>NUCLEOTIDE SEQUENCE [LARGE SCALE GENOMIC DNA]</scope>
    <source>
        <strain evidence="2">JCM 15929</strain>
    </source>
</reference>
<evidence type="ECO:0000313" key="1">
    <source>
        <dbReference type="EMBL" id="KXP07835.1"/>
    </source>
</evidence>